<reference evidence="1" key="1">
    <citation type="submission" date="2013-07" db="EMBL/GenBank/DDBJ databases">
        <title>The genome of an arbuscular mycorrhizal fungus provides insights into the evolution of the oldest plant symbiosis.</title>
        <authorList>
            <consortium name="DOE Joint Genome Institute"/>
            <person name="Tisserant E."/>
            <person name="Malbreil M."/>
            <person name="Kuo A."/>
            <person name="Kohler A."/>
            <person name="Symeonidi A."/>
            <person name="Balestrini R."/>
            <person name="Charron P."/>
            <person name="Duensing N."/>
            <person name="Frei-dit-Frey N."/>
            <person name="Gianinazzi-Pearson V."/>
            <person name="Gilbert B."/>
            <person name="Handa Y."/>
            <person name="Hijri M."/>
            <person name="Kaul R."/>
            <person name="Kawaguchi M."/>
            <person name="Krajinski F."/>
            <person name="Lammers P."/>
            <person name="Lapierre D."/>
            <person name="Masclaux F.G."/>
            <person name="Murat C."/>
            <person name="Morin E."/>
            <person name="Ndikumana S."/>
            <person name="Pagni M."/>
            <person name="Petitpierre D."/>
            <person name="Requena N."/>
            <person name="Rosikiewicz P."/>
            <person name="Riley R."/>
            <person name="Saito K."/>
            <person name="San Clemente H."/>
            <person name="Shapiro H."/>
            <person name="van Tuinen D."/>
            <person name="Becard G."/>
            <person name="Bonfante P."/>
            <person name="Paszkowski U."/>
            <person name="Shachar-Hill Y."/>
            <person name="Young J.P."/>
            <person name="Sanders I.R."/>
            <person name="Henrissat B."/>
            <person name="Rensing S.A."/>
            <person name="Grigoriev I.V."/>
            <person name="Corradi N."/>
            <person name="Roux C."/>
            <person name="Martin F."/>
        </authorList>
    </citation>
    <scope>NUCLEOTIDE SEQUENCE</scope>
    <source>
        <strain evidence="1">DAOM 197198</strain>
    </source>
</reference>
<dbReference type="AlphaFoldDB" id="U9UBC0"/>
<gene>
    <name evidence="1" type="ORF">GLOINDRAFT_23423</name>
</gene>
<dbReference type="EMBL" id="KI281562">
    <property type="protein sequence ID" value="ESA15868.1"/>
    <property type="molecule type" value="Genomic_DNA"/>
</dbReference>
<accession>U9UBC0</accession>
<sequence length="78" mass="9067">MELSSTLGIEEFGSWLWKCLRFKIYIRVLTQKFTVKEMTAVARLNDDDVTRVKAFILVDPNIPKILLPYKKEMSGNCI</sequence>
<name>U9UBC0_RHIID</name>
<protein>
    <submittedName>
        <fullName evidence="1">Uncharacterized protein</fullName>
    </submittedName>
</protein>
<evidence type="ECO:0000313" key="1">
    <source>
        <dbReference type="EMBL" id="ESA15868.1"/>
    </source>
</evidence>
<organism evidence="1">
    <name type="scientific">Rhizophagus irregularis (strain DAOM 181602 / DAOM 197198 / MUCL 43194)</name>
    <name type="common">Arbuscular mycorrhizal fungus</name>
    <name type="synonym">Glomus intraradices</name>
    <dbReference type="NCBI Taxonomy" id="747089"/>
    <lineage>
        <taxon>Eukaryota</taxon>
        <taxon>Fungi</taxon>
        <taxon>Fungi incertae sedis</taxon>
        <taxon>Mucoromycota</taxon>
        <taxon>Glomeromycotina</taxon>
        <taxon>Glomeromycetes</taxon>
        <taxon>Glomerales</taxon>
        <taxon>Glomeraceae</taxon>
        <taxon>Rhizophagus</taxon>
    </lineage>
</organism>
<dbReference type="HOGENOM" id="CLU_2623218_0_0_1"/>
<proteinExistence type="predicted"/>